<comment type="caution">
    <text evidence="3">The sequence shown here is derived from an EMBL/GenBank/DDBJ whole genome shotgun (WGS) entry which is preliminary data.</text>
</comment>
<name>A0A2I1HKT7_9GLOM</name>
<protein>
    <submittedName>
        <fullName evidence="3">Uncharacterized protein</fullName>
    </submittedName>
</protein>
<organism evidence="3 4">
    <name type="scientific">Rhizophagus irregularis</name>
    <dbReference type="NCBI Taxonomy" id="588596"/>
    <lineage>
        <taxon>Eukaryota</taxon>
        <taxon>Fungi</taxon>
        <taxon>Fungi incertae sedis</taxon>
        <taxon>Mucoromycota</taxon>
        <taxon>Glomeromycotina</taxon>
        <taxon>Glomeromycetes</taxon>
        <taxon>Glomerales</taxon>
        <taxon>Glomeraceae</taxon>
        <taxon>Rhizophagus</taxon>
    </lineage>
</organism>
<keyword evidence="1" id="KW-0175">Coiled coil</keyword>
<dbReference type="VEuPathDB" id="FungiDB:RhiirA1_512762"/>
<gene>
    <name evidence="3" type="ORF">RhiirA4_482285</name>
</gene>
<dbReference type="EMBL" id="LLXI01003593">
    <property type="protein sequence ID" value="PKY59496.1"/>
    <property type="molecule type" value="Genomic_DNA"/>
</dbReference>
<accession>A0A2I1HKT7</accession>
<reference evidence="3 4" key="1">
    <citation type="submission" date="2015-10" db="EMBL/GenBank/DDBJ databases">
        <title>Genome analyses suggest a sexual origin of heterokaryosis in a supposedly ancient asexual fungus.</title>
        <authorList>
            <person name="Ropars J."/>
            <person name="Sedzielewska K."/>
            <person name="Noel J."/>
            <person name="Charron P."/>
            <person name="Farinelli L."/>
            <person name="Marton T."/>
            <person name="Kruger M."/>
            <person name="Pelin A."/>
            <person name="Brachmann A."/>
            <person name="Corradi N."/>
        </authorList>
    </citation>
    <scope>NUCLEOTIDE SEQUENCE [LARGE SCALE GENOMIC DNA]</scope>
    <source>
        <strain evidence="3 4">A4</strain>
    </source>
</reference>
<evidence type="ECO:0000313" key="3">
    <source>
        <dbReference type="EMBL" id="PKY59496.1"/>
    </source>
</evidence>
<evidence type="ECO:0000256" key="1">
    <source>
        <dbReference type="SAM" id="Coils"/>
    </source>
</evidence>
<feature type="coiled-coil region" evidence="1">
    <location>
        <begin position="94"/>
        <end position="142"/>
    </location>
</feature>
<dbReference type="VEuPathDB" id="FungiDB:FUN_015587"/>
<dbReference type="Proteomes" id="UP000234323">
    <property type="component" value="Unassembled WGS sequence"/>
</dbReference>
<evidence type="ECO:0000256" key="2">
    <source>
        <dbReference type="SAM" id="MobiDB-lite"/>
    </source>
</evidence>
<dbReference type="AlphaFoldDB" id="A0A2I1HKT7"/>
<sequence length="346" mass="41236">MEETLKQYMNEYYRGFTGFQLEYLEDFGQCLQYFKKLDLAEYETNYLDKDIDTLMNIAVFIMKLGGETVKRILETILLGNFQAGAANDTTADELKKMKDELNSWITKYNEEEKKIDNLEKEKKIAEERIKSLENDVLKLQELEQKMITGENSISSKPKSKTKSHDQRRKSKKKKSSTQEIRKGKIIEIPVKITSDDDYLNKHFADRSRDLRFYNFPAYWKDEEQLKNVGYIERLEVKRNYKYKTVRVRIRLTKVMEETFVKGEANIAIKKNAQNYYFRMFDAKMSPEDIKKRYSWQAYKKIAKLPGQDDTTFLKIMNSRYGGHFSKIIKINKIRYILIYLTTKMIY</sequence>
<proteinExistence type="predicted"/>
<feature type="region of interest" description="Disordered" evidence="2">
    <location>
        <begin position="148"/>
        <end position="180"/>
    </location>
</feature>
<evidence type="ECO:0000313" key="4">
    <source>
        <dbReference type="Proteomes" id="UP000234323"/>
    </source>
</evidence>
<dbReference type="VEuPathDB" id="FungiDB:FUN_009245"/>
<dbReference type="VEuPathDB" id="FungiDB:RhiirFUN_011447"/>
<keyword evidence="4" id="KW-1185">Reference proteome</keyword>
<feature type="compositionally biased region" description="Basic residues" evidence="2">
    <location>
        <begin position="157"/>
        <end position="175"/>
    </location>
</feature>